<evidence type="ECO:0000259" key="1">
    <source>
        <dbReference type="Pfam" id="PF17989"/>
    </source>
</evidence>
<dbReference type="EMBL" id="AZRV01000035">
    <property type="protein sequence ID" value="RKO61843.1"/>
    <property type="molecule type" value="Genomic_DNA"/>
</dbReference>
<comment type="caution">
    <text evidence="3">The sequence shown here is derived from an EMBL/GenBank/DDBJ whole genome shotgun (WGS) entry which is preliminary data.</text>
</comment>
<accession>A0A420VEP6</accession>
<dbReference type="Proteomes" id="UP000286235">
    <property type="component" value="Unassembled WGS sequence"/>
</dbReference>
<dbReference type="SUPFAM" id="SSF53067">
    <property type="entry name" value="Actin-like ATPase domain"/>
    <property type="match status" value="2"/>
</dbReference>
<keyword evidence="4" id="KW-1185">Reference proteome</keyword>
<name>A0A420VEP6_9BACI</name>
<feature type="domain" description="Actin-like protein N-terminal" evidence="1">
    <location>
        <begin position="12"/>
        <end position="179"/>
    </location>
</feature>
<dbReference type="InterPro" id="IPR049067">
    <property type="entry name" value="MreB-like_C"/>
</dbReference>
<dbReference type="RefSeq" id="WP_147402808.1">
    <property type="nucleotide sequence ID" value="NZ_AZRV01000035.1"/>
</dbReference>
<protein>
    <submittedName>
        <fullName evidence="3">StbA protein</fullName>
    </submittedName>
</protein>
<dbReference type="AlphaFoldDB" id="A0A420VEP6"/>
<dbReference type="Pfam" id="PF21522">
    <property type="entry name" value="MreB-like_C"/>
    <property type="match status" value="1"/>
</dbReference>
<dbReference type="Gene3D" id="3.30.420.40">
    <property type="match status" value="2"/>
</dbReference>
<feature type="domain" description="Actin homologue MreB-like C-terminal" evidence="2">
    <location>
        <begin position="205"/>
        <end position="337"/>
    </location>
</feature>
<sequence length="376" mass="41434">MTVQKKISRVVGIDCGNGLTNVRSVYPDGSPYVLTLPSIYNHAEKEGVSLGFDTVKAKDLEHITVDGVEYIWGEGIAYISDPIETASTMDTRYQTSNFKTFVKVILGKVAKDIDIQPTEHILVSTGVPSAQTNNKAAVEAIKKAFMGDSSKYPGLHKVEVEGTEYIINVADVIVTSQPLATVFSVYLDDNGKVADPTIPNKKIGVADIGGGTTDLDTVLPGFRRASNFASEGTGFNDVYYKIQKYIAEVNNANIQVSEYVLLDIIQQAEAKAEAEGTEPVYLFKGSERQKEVDFTEVYRNALIDLGRDVNTIISKRWKDYKSFDKIYLVGGSAKRIAPYVEILDEPDFPRDPGLSNVEGYFRFGMAYVNNKAKSEQ</sequence>
<dbReference type="InterPro" id="IPR040607">
    <property type="entry name" value="ALP_N"/>
</dbReference>
<proteinExistence type="predicted"/>
<dbReference type="Pfam" id="PF17989">
    <property type="entry name" value="ALP_N"/>
    <property type="match status" value="1"/>
</dbReference>
<organism evidence="3 4">
    <name type="scientific">Caldibacillus debilis GB1</name>
    <dbReference type="NCBI Taxonomy" id="1339248"/>
    <lineage>
        <taxon>Bacteria</taxon>
        <taxon>Bacillati</taxon>
        <taxon>Bacillota</taxon>
        <taxon>Bacilli</taxon>
        <taxon>Bacillales</taxon>
        <taxon>Bacillaceae</taxon>
        <taxon>Caldibacillus</taxon>
    </lineage>
</organism>
<reference evidence="3 4" key="1">
    <citation type="submission" date="2013-12" db="EMBL/GenBank/DDBJ databases">
        <title>Genome and proteome characterization of Caldibacillus debilis GB1 derived from a cellulolytic aero-tolerant co-culture.</title>
        <authorList>
            <person name="Wushke S.T."/>
            <person name="Zhang X."/>
            <person name="Fristensky B."/>
            <person name="Wilkins J.A."/>
            <person name="Levin D.B."/>
            <person name="Sparling R."/>
        </authorList>
    </citation>
    <scope>NUCLEOTIDE SEQUENCE [LARGE SCALE GENOMIC DNA]</scope>
    <source>
        <strain evidence="3 4">GB1</strain>
    </source>
</reference>
<dbReference type="CDD" id="cd24021">
    <property type="entry name" value="ASKHA_NBD_ParM_Psk41-like"/>
    <property type="match status" value="1"/>
</dbReference>
<evidence type="ECO:0000313" key="4">
    <source>
        <dbReference type="Proteomes" id="UP000286235"/>
    </source>
</evidence>
<evidence type="ECO:0000313" key="3">
    <source>
        <dbReference type="EMBL" id="RKO61843.1"/>
    </source>
</evidence>
<gene>
    <name evidence="3" type="ORF">Cdeb_01338</name>
</gene>
<dbReference type="InterPro" id="IPR043129">
    <property type="entry name" value="ATPase_NBD"/>
</dbReference>
<evidence type="ECO:0000259" key="2">
    <source>
        <dbReference type="Pfam" id="PF21522"/>
    </source>
</evidence>